<dbReference type="InterPro" id="IPR019734">
    <property type="entry name" value="TPR_rpt"/>
</dbReference>
<gene>
    <name evidence="3" type="ORF">ACFO3I_12945</name>
</gene>
<dbReference type="Gene3D" id="1.25.40.10">
    <property type="entry name" value="Tetratricopeptide repeat domain"/>
    <property type="match status" value="2"/>
</dbReference>
<dbReference type="SUPFAM" id="SSF48452">
    <property type="entry name" value="TPR-like"/>
    <property type="match status" value="1"/>
</dbReference>
<dbReference type="InterPro" id="IPR026634">
    <property type="entry name" value="TPST-like"/>
</dbReference>
<evidence type="ECO:0000313" key="4">
    <source>
        <dbReference type="Proteomes" id="UP001595962"/>
    </source>
</evidence>
<keyword evidence="1" id="KW-0808">Transferase</keyword>
<dbReference type="RefSeq" id="WP_377334464.1">
    <property type="nucleotide sequence ID" value="NZ_JBHSGB010000010.1"/>
</dbReference>
<dbReference type="SUPFAM" id="SSF52540">
    <property type="entry name" value="P-loop containing nucleoside triphosphate hydrolases"/>
    <property type="match status" value="1"/>
</dbReference>
<reference evidence="4" key="1">
    <citation type="journal article" date="2019" name="Int. J. Syst. Evol. Microbiol.">
        <title>The Global Catalogue of Microorganisms (GCM) 10K type strain sequencing project: providing services to taxonomists for standard genome sequencing and annotation.</title>
        <authorList>
            <consortium name="The Broad Institute Genomics Platform"/>
            <consortium name="The Broad Institute Genome Sequencing Center for Infectious Disease"/>
            <person name="Wu L."/>
            <person name="Ma J."/>
        </authorList>
    </citation>
    <scope>NUCLEOTIDE SEQUENCE [LARGE SCALE GENOMIC DNA]</scope>
    <source>
        <strain evidence="4">DT28</strain>
    </source>
</reference>
<proteinExistence type="predicted"/>
<dbReference type="EMBL" id="JBHSGB010000010">
    <property type="protein sequence ID" value="MFC4655916.1"/>
    <property type="molecule type" value="Genomic_DNA"/>
</dbReference>
<dbReference type="InterPro" id="IPR027417">
    <property type="entry name" value="P-loop_NTPase"/>
</dbReference>
<name>A0ABV9JNV1_9GAMM</name>
<sequence>MHTILSELTPLLTKGKYADAAHLLQRHLSQHPADHELWLKLATIAKQANLAELHHQAQTQYQLVSYYNHRLYLADQALRQRQLKECGALLNELLRDVPGEFRALALYAELAIACGDYDAATEIFETLNLHNYAHPQLHHRAVQHLAAAKQFNKALLVSQQIPLQQLIATPETALAVAQSYVKTAKLEQAEQLYILLSQNQRLKAFVTQRLGHLKAFIGDSDRAAAYYTDALETEPENTESYWYLANLKTYSFNEQQIARMEQLQQTDLPLQHQIFLLFALAKVKEQQHNWTEACRYYQQANGLLHKPGQHHTLNDSLSLRDYFSRHPVAQKAAGSSGLIFILGLPRTGSTLLEQMLASHPQIDASHEIPEITSIARMLESRKTDSSPYGLATLSEQQKCSLAQRYLDYVAPLRQQGRYLIDKLPANCNHIGLIKTLFPDAKIIEMTRDPIATGWSLFRHLFAEGHLYANNLQDIGQYYLNYEQMMQFWRQQLGTQLYSISYEELLQAPETHLQRLMQYLELEFHPGCMQFHQTARAIQTPSTMQVRQPLYTSALTDWLQVSDFLEPLITKVQSGRANILS</sequence>
<accession>A0ABV9JNV1</accession>
<evidence type="ECO:0000256" key="1">
    <source>
        <dbReference type="ARBA" id="ARBA00022679"/>
    </source>
</evidence>
<evidence type="ECO:0000256" key="2">
    <source>
        <dbReference type="PROSITE-ProRule" id="PRU00339"/>
    </source>
</evidence>
<organism evidence="3 4">
    <name type="scientific">Rheinheimera marina</name>
    <dbReference type="NCBI Taxonomy" id="1774958"/>
    <lineage>
        <taxon>Bacteria</taxon>
        <taxon>Pseudomonadati</taxon>
        <taxon>Pseudomonadota</taxon>
        <taxon>Gammaproteobacteria</taxon>
        <taxon>Chromatiales</taxon>
        <taxon>Chromatiaceae</taxon>
        <taxon>Rheinheimera</taxon>
    </lineage>
</organism>
<evidence type="ECO:0000313" key="3">
    <source>
        <dbReference type="EMBL" id="MFC4655916.1"/>
    </source>
</evidence>
<dbReference type="PROSITE" id="PS50005">
    <property type="entry name" value="TPR"/>
    <property type="match status" value="1"/>
</dbReference>
<dbReference type="Pfam" id="PF14559">
    <property type="entry name" value="TPR_19"/>
    <property type="match status" value="1"/>
</dbReference>
<dbReference type="Pfam" id="PF13469">
    <property type="entry name" value="Sulfotransfer_3"/>
    <property type="match status" value="1"/>
</dbReference>
<dbReference type="PANTHER" id="PTHR12788">
    <property type="entry name" value="PROTEIN-TYROSINE SULFOTRANSFERASE 2"/>
    <property type="match status" value="1"/>
</dbReference>
<dbReference type="InterPro" id="IPR011990">
    <property type="entry name" value="TPR-like_helical_dom_sf"/>
</dbReference>
<dbReference type="PANTHER" id="PTHR12788:SF10">
    <property type="entry name" value="PROTEIN-TYROSINE SULFOTRANSFERASE"/>
    <property type="match status" value="1"/>
</dbReference>
<dbReference type="Proteomes" id="UP001595962">
    <property type="component" value="Unassembled WGS sequence"/>
</dbReference>
<keyword evidence="4" id="KW-1185">Reference proteome</keyword>
<comment type="caution">
    <text evidence="3">The sequence shown here is derived from an EMBL/GenBank/DDBJ whole genome shotgun (WGS) entry which is preliminary data.</text>
</comment>
<feature type="repeat" description="TPR" evidence="2">
    <location>
        <begin position="204"/>
        <end position="237"/>
    </location>
</feature>
<dbReference type="Gene3D" id="3.40.50.300">
    <property type="entry name" value="P-loop containing nucleotide triphosphate hydrolases"/>
    <property type="match status" value="1"/>
</dbReference>
<protein>
    <submittedName>
        <fullName evidence="3">Sulfotransferase</fullName>
    </submittedName>
</protein>
<keyword evidence="2" id="KW-0802">TPR repeat</keyword>